<dbReference type="Proteomes" id="UP000268727">
    <property type="component" value="Unassembled WGS sequence"/>
</dbReference>
<dbReference type="AlphaFoldDB" id="A0A3N1H162"/>
<dbReference type="EMBL" id="RJKM01000001">
    <property type="protein sequence ID" value="ROP36271.1"/>
    <property type="molecule type" value="Genomic_DNA"/>
</dbReference>
<sequence length="125" mass="14035">MTHPPRPTTMVSHTDPTPETCWASHCRLPARERDRGRIPKYCSGACEQRTVAERQVVIDGQRPAVQVHPGPLRVEQPTGPQPQVIYTSTTPDTRLDRPSVNELLVDACVNVSARLWSLVFGRSRR</sequence>
<reference evidence="2 3" key="1">
    <citation type="submission" date="2018-11" db="EMBL/GenBank/DDBJ databases">
        <title>Sequencing the genomes of 1000 actinobacteria strains.</title>
        <authorList>
            <person name="Klenk H.-P."/>
        </authorList>
    </citation>
    <scope>NUCLEOTIDE SEQUENCE [LARGE SCALE GENOMIC DNA]</scope>
    <source>
        <strain evidence="2 3">DSM 44231</strain>
    </source>
</reference>
<proteinExistence type="predicted"/>
<keyword evidence="3" id="KW-1185">Reference proteome</keyword>
<protein>
    <submittedName>
        <fullName evidence="2">Uncharacterized protein</fullName>
    </submittedName>
</protein>
<comment type="caution">
    <text evidence="2">The sequence shown here is derived from an EMBL/GenBank/DDBJ whole genome shotgun (WGS) entry which is preliminary data.</text>
</comment>
<evidence type="ECO:0000313" key="3">
    <source>
        <dbReference type="Proteomes" id="UP000268727"/>
    </source>
</evidence>
<feature type="region of interest" description="Disordered" evidence="1">
    <location>
        <begin position="62"/>
        <end position="93"/>
    </location>
</feature>
<gene>
    <name evidence="2" type="ORF">EDD40_1536</name>
</gene>
<evidence type="ECO:0000256" key="1">
    <source>
        <dbReference type="SAM" id="MobiDB-lite"/>
    </source>
</evidence>
<dbReference type="RefSeq" id="WP_123742288.1">
    <property type="nucleotide sequence ID" value="NZ_RJKM01000001.1"/>
</dbReference>
<organism evidence="2 3">
    <name type="scientific">Saccharothrix texasensis</name>
    <dbReference type="NCBI Taxonomy" id="103734"/>
    <lineage>
        <taxon>Bacteria</taxon>
        <taxon>Bacillati</taxon>
        <taxon>Actinomycetota</taxon>
        <taxon>Actinomycetes</taxon>
        <taxon>Pseudonocardiales</taxon>
        <taxon>Pseudonocardiaceae</taxon>
        <taxon>Saccharothrix</taxon>
    </lineage>
</organism>
<name>A0A3N1H162_9PSEU</name>
<dbReference type="OrthoDB" id="5193195at2"/>
<evidence type="ECO:0000313" key="2">
    <source>
        <dbReference type="EMBL" id="ROP36271.1"/>
    </source>
</evidence>
<accession>A0A3N1H162</accession>